<evidence type="ECO:0000313" key="2">
    <source>
        <dbReference type="EMBL" id="NJP90379.1"/>
    </source>
</evidence>
<sequence length="146" mass="15713">MNALMRAALAGVVIGLGQAALAVQVREHVNVLVFLTMLAGAFPAGGLLCWWGKLPRKWTEPQETCYNGGFQFSGPAPSGAGRVRCEKEPDGVWVRSDDKRYAVIAPHGAVTVEVFGDTASVAELRAAFATLRPLRWYEVVWLGGAD</sequence>
<dbReference type="Proteomes" id="UP000696294">
    <property type="component" value="Unassembled WGS sequence"/>
</dbReference>
<dbReference type="RefSeq" id="WP_168009915.1">
    <property type="nucleotide sequence ID" value="NZ_JAATEP010000007.1"/>
</dbReference>
<feature type="transmembrane region" description="Helical" evidence="1">
    <location>
        <begin position="32"/>
        <end position="51"/>
    </location>
</feature>
<accession>A0ABX1B3W0</accession>
<evidence type="ECO:0000313" key="3">
    <source>
        <dbReference type="Proteomes" id="UP000696294"/>
    </source>
</evidence>
<evidence type="ECO:0000256" key="1">
    <source>
        <dbReference type="SAM" id="Phobius"/>
    </source>
</evidence>
<keyword evidence="1" id="KW-1133">Transmembrane helix</keyword>
<keyword evidence="1" id="KW-0472">Membrane</keyword>
<dbReference type="EMBL" id="JAATEP010000007">
    <property type="protein sequence ID" value="NJP90379.1"/>
    <property type="molecule type" value="Genomic_DNA"/>
</dbReference>
<protein>
    <submittedName>
        <fullName evidence="2">Uncharacterized protein</fullName>
    </submittedName>
</protein>
<proteinExistence type="predicted"/>
<gene>
    <name evidence="2" type="ORF">HCN51_13105</name>
</gene>
<name>A0ABX1B3W0_9ACTN</name>
<keyword evidence="3" id="KW-1185">Reference proteome</keyword>
<organism evidence="2 3">
    <name type="scientific">Nonomuraea composti</name>
    <dbReference type="NCBI Taxonomy" id="2720023"/>
    <lineage>
        <taxon>Bacteria</taxon>
        <taxon>Bacillati</taxon>
        <taxon>Actinomycetota</taxon>
        <taxon>Actinomycetes</taxon>
        <taxon>Streptosporangiales</taxon>
        <taxon>Streptosporangiaceae</taxon>
        <taxon>Nonomuraea</taxon>
    </lineage>
</organism>
<keyword evidence="1" id="KW-0812">Transmembrane</keyword>
<reference evidence="2 3" key="1">
    <citation type="submission" date="2020-03" db="EMBL/GenBank/DDBJ databases">
        <title>WGS of actinomycetes isolated from Thailand.</title>
        <authorList>
            <person name="Thawai C."/>
        </authorList>
    </citation>
    <scope>NUCLEOTIDE SEQUENCE [LARGE SCALE GENOMIC DNA]</scope>
    <source>
        <strain evidence="2 3">FMUSA5-5</strain>
    </source>
</reference>
<comment type="caution">
    <text evidence="2">The sequence shown here is derived from an EMBL/GenBank/DDBJ whole genome shotgun (WGS) entry which is preliminary data.</text>
</comment>